<gene>
    <name evidence="4" type="ORF">BF93_13430</name>
</gene>
<dbReference type="SMART" id="SM00450">
    <property type="entry name" value="RHOD"/>
    <property type="match status" value="2"/>
</dbReference>
<dbReference type="Proteomes" id="UP000023067">
    <property type="component" value="Unassembled WGS sequence"/>
</dbReference>
<accession>Z9JMS8</accession>
<sequence length="281" mass="29367">MAPAISPIIDLPELRALLADRADAAPVRLLDVRWALDGSKGRDTYLAGHIPGAVYIDLGIQLAGPASAAEGRHPLPAAEDLTAVLRGAGVDDGTIVIGYDDSDGSQASRLVWMLRALGIEAALLNGGLAAWDGELSTADVTPPPGDLSDRPWPAAAIASIDEVASGEVAVVDARAPERYRGEVEPIDPRAGHIPGAVNVPFPGNVDADGRFLAADQLAQRFAEAGLDPEDEVIVYCGSGVTATHDLLALERAGYRRTRLFPGSWSRWSADPARPVATGPQP</sequence>
<dbReference type="OrthoDB" id="9770030at2"/>
<reference evidence="4 5" key="1">
    <citation type="submission" date="2014-02" db="EMBL/GenBank/DDBJ databases">
        <title>Genome sequence of Brachybacterium phenoliresistens strain W13A50.</title>
        <authorList>
            <person name="Wang X."/>
        </authorList>
    </citation>
    <scope>NUCLEOTIDE SEQUENCE [LARGE SCALE GENOMIC DNA]</scope>
    <source>
        <strain evidence="4 5">W13A50</strain>
    </source>
</reference>
<dbReference type="SUPFAM" id="SSF52821">
    <property type="entry name" value="Rhodanese/Cell cycle control phosphatase"/>
    <property type="match status" value="2"/>
</dbReference>
<dbReference type="InterPro" id="IPR045078">
    <property type="entry name" value="TST/MPST-like"/>
</dbReference>
<dbReference type="CDD" id="cd01448">
    <property type="entry name" value="TST_Repeat_1"/>
    <property type="match status" value="1"/>
</dbReference>
<evidence type="ECO:0000259" key="3">
    <source>
        <dbReference type="PROSITE" id="PS50206"/>
    </source>
</evidence>
<keyword evidence="5" id="KW-1185">Reference proteome</keyword>
<name>Z9JMS8_9MICO</name>
<evidence type="ECO:0000256" key="2">
    <source>
        <dbReference type="ARBA" id="ARBA00022737"/>
    </source>
</evidence>
<proteinExistence type="predicted"/>
<feature type="domain" description="Rhodanese" evidence="3">
    <location>
        <begin position="23"/>
        <end position="137"/>
    </location>
</feature>
<dbReference type="Pfam" id="PF00581">
    <property type="entry name" value="Rhodanese"/>
    <property type="match status" value="2"/>
</dbReference>
<dbReference type="PANTHER" id="PTHR11364">
    <property type="entry name" value="THIOSULFATE SULFERTANSFERASE"/>
    <property type="match status" value="1"/>
</dbReference>
<dbReference type="AlphaFoldDB" id="Z9JMS8"/>
<dbReference type="InterPro" id="IPR001307">
    <property type="entry name" value="Thiosulphate_STrfase_CS"/>
</dbReference>
<dbReference type="PANTHER" id="PTHR11364:SF27">
    <property type="entry name" value="SULFURTRANSFERASE"/>
    <property type="match status" value="1"/>
</dbReference>
<dbReference type="Gene3D" id="3.40.250.10">
    <property type="entry name" value="Rhodanese-like domain"/>
    <property type="match status" value="2"/>
</dbReference>
<keyword evidence="2" id="KW-0677">Repeat</keyword>
<comment type="caution">
    <text evidence="4">The sequence shown here is derived from an EMBL/GenBank/DDBJ whole genome shotgun (WGS) entry which is preliminary data.</text>
</comment>
<dbReference type="GO" id="GO:0004792">
    <property type="term" value="F:thiosulfate-cyanide sulfurtransferase activity"/>
    <property type="evidence" value="ECO:0007669"/>
    <property type="project" value="InterPro"/>
</dbReference>
<dbReference type="eggNOG" id="COG2897">
    <property type="taxonomic scope" value="Bacteria"/>
</dbReference>
<dbReference type="CDD" id="cd01449">
    <property type="entry name" value="TST_Repeat_2"/>
    <property type="match status" value="1"/>
</dbReference>
<dbReference type="RefSeq" id="WP_038374775.1">
    <property type="nucleotide sequence ID" value="NZ_BAAAOW010000007.1"/>
</dbReference>
<evidence type="ECO:0000313" key="4">
    <source>
        <dbReference type="EMBL" id="EWS79484.1"/>
    </source>
</evidence>
<evidence type="ECO:0000256" key="1">
    <source>
        <dbReference type="ARBA" id="ARBA00022679"/>
    </source>
</evidence>
<dbReference type="InterPro" id="IPR036873">
    <property type="entry name" value="Rhodanese-like_dom_sf"/>
</dbReference>
<evidence type="ECO:0000313" key="5">
    <source>
        <dbReference type="Proteomes" id="UP000023067"/>
    </source>
</evidence>
<feature type="domain" description="Rhodanese" evidence="3">
    <location>
        <begin position="164"/>
        <end position="276"/>
    </location>
</feature>
<keyword evidence="1 4" id="KW-0808">Transferase</keyword>
<organism evidence="4 5">
    <name type="scientific">Brachybacterium phenoliresistens</name>
    <dbReference type="NCBI Taxonomy" id="396014"/>
    <lineage>
        <taxon>Bacteria</taxon>
        <taxon>Bacillati</taxon>
        <taxon>Actinomycetota</taxon>
        <taxon>Actinomycetes</taxon>
        <taxon>Micrococcales</taxon>
        <taxon>Dermabacteraceae</taxon>
        <taxon>Brachybacterium</taxon>
    </lineage>
</organism>
<protein>
    <submittedName>
        <fullName evidence="4">Sulfurtransferase</fullName>
    </submittedName>
</protein>
<dbReference type="PROSITE" id="PS00380">
    <property type="entry name" value="RHODANESE_1"/>
    <property type="match status" value="1"/>
</dbReference>
<dbReference type="PROSITE" id="PS50206">
    <property type="entry name" value="RHODANESE_3"/>
    <property type="match status" value="2"/>
</dbReference>
<dbReference type="PATRIC" id="fig|396014.3.peg.3722"/>
<dbReference type="EMBL" id="JDYK01000038">
    <property type="protein sequence ID" value="EWS79484.1"/>
    <property type="molecule type" value="Genomic_DNA"/>
</dbReference>
<dbReference type="HOGENOM" id="CLU_031618_0_0_11"/>
<dbReference type="STRING" id="396014.BF93_13430"/>
<dbReference type="InterPro" id="IPR001763">
    <property type="entry name" value="Rhodanese-like_dom"/>
</dbReference>